<dbReference type="GO" id="GO:0005096">
    <property type="term" value="F:GTPase activator activity"/>
    <property type="evidence" value="ECO:0007669"/>
    <property type="project" value="UniProtKB-KW"/>
</dbReference>
<dbReference type="Pfam" id="PF00620">
    <property type="entry name" value="RhoGAP"/>
    <property type="match status" value="1"/>
</dbReference>
<evidence type="ECO:0000259" key="3">
    <source>
        <dbReference type="PROSITE" id="PS50003"/>
    </source>
</evidence>
<dbReference type="GO" id="GO:0007165">
    <property type="term" value="P:signal transduction"/>
    <property type="evidence" value="ECO:0007669"/>
    <property type="project" value="InterPro"/>
</dbReference>
<sequence>MEREGARPGTGATPWAPAPPPPPPLALALLPADVALWLAEIRRWSDSDDAPAPAPAPARARAASPPPPPLPPRAARDAPRPPPPRPPARAANAPSGAEAARPDAEEGGPVRPDVDGDSSSSSSSSGRPSPSADHRASPPHCPDAGAGAGARREAAGGKLCQIALGAPLPDAPADDEPPPVRGGTPSPPPPAPAPRPRSPASGPTAAPSDGASSAPRPPDDEQEAEPGAATLARLESMLPRAEATEDAPCDPLALRLHCRDLYSLCDDTSSMIEDALRLLSEQARAPRALRTQHSQHSRSTAASSLSDDVFVAVDPADWSGRPRSCAHSASFDVNAIFDDGTSVPVAPPRVNKMKRLKLSSCGSKSAIDTCGTEPAPANRLLLSTGDTPTRERKARSFFSGRKSFSTSAALSTSLQNLNLCSMDSSTSSDATQQRADASVDESAMCESGSDSSLLEVNVPTVKPVSSFVFPSNVENNLRPPSPKLRCISSVEDFTSSMCDSLLLDRPRKGSGSSDIAAWKRDLQRSPFFSQDDDYMPAEEWFSSTDGKGRVYYFEENSNVSTWTLPNIVVANEEEASGELQLESSNLPLRNQDGEKKSRVGKARSLFLSDPKHKETTSKSSSIPRNWLQLYGLDKDVLKYGNMNRTKITENGKKMSKRWASAYVVLTEDAICFYKDLKNSQHSVGLQPELSMQLSGARVESGEKLSSRKHVFLITSGSLQLLCECDSAEGAAQWRSAITDAIVRLAKPVVTPPAKISQDKPKTASIGRSKSLQVKNREGAFDDATSTEEQQMKIRDRLKKFFNRRPTREILASKGIYKDEPVFDSHLEKVCPSRPPFIPDFVRLCVTAIESKEENMKTDGLYRASGNLSHVQKIRLQVDQNNLCVLEAEEDVHVLTGALKLFFRELKEPLIPYELFNEAIDAGGMNGSKKEKVKLFRDIVKKLPPQNHDTLKFLLQHLRRVTKYEEFNRMHVPNLAIVFGPTLMWREKEYHQNMAIEYMQQNLVIEFFLQQFDEIFSEWTCELYMNGAASPTTFFLQLQRLNVFQTTLPNVTMPERNVLPAKK</sequence>
<dbReference type="PROSITE" id="PS50003">
    <property type="entry name" value="PH_DOMAIN"/>
    <property type="match status" value="1"/>
</dbReference>
<dbReference type="SUPFAM" id="SSF51045">
    <property type="entry name" value="WW domain"/>
    <property type="match status" value="1"/>
</dbReference>
<dbReference type="PROSITE" id="PS01159">
    <property type="entry name" value="WW_DOMAIN_1"/>
    <property type="match status" value="1"/>
</dbReference>
<comment type="caution">
    <text evidence="6">The sequence shown here is derived from an EMBL/GenBank/DDBJ whole genome shotgun (WGS) entry which is preliminary data.</text>
</comment>
<dbReference type="SMART" id="SM00324">
    <property type="entry name" value="RhoGAP"/>
    <property type="match status" value="1"/>
</dbReference>
<protein>
    <submittedName>
        <fullName evidence="6">Uncharacterized protein</fullName>
    </submittedName>
</protein>
<feature type="compositionally biased region" description="Low complexity" evidence="2">
    <location>
        <begin position="88"/>
        <end position="99"/>
    </location>
</feature>
<dbReference type="SUPFAM" id="SSF50729">
    <property type="entry name" value="PH domain-like"/>
    <property type="match status" value="1"/>
</dbReference>
<dbReference type="Gene3D" id="2.30.29.30">
    <property type="entry name" value="Pleckstrin-homology domain (PH domain)/Phosphotyrosine-binding domain (PTB)"/>
    <property type="match status" value="1"/>
</dbReference>
<dbReference type="InterPro" id="IPR036020">
    <property type="entry name" value="WW_dom_sf"/>
</dbReference>
<dbReference type="SMART" id="SM00233">
    <property type="entry name" value="PH"/>
    <property type="match status" value="1"/>
</dbReference>
<dbReference type="GO" id="GO:0005737">
    <property type="term" value="C:cytoplasm"/>
    <property type="evidence" value="ECO:0007669"/>
    <property type="project" value="TreeGrafter"/>
</dbReference>
<feature type="domain" description="Rho-GAP" evidence="5">
    <location>
        <begin position="824"/>
        <end position="1015"/>
    </location>
</feature>
<keyword evidence="7" id="KW-1185">Reference proteome</keyword>
<dbReference type="InterPro" id="IPR000198">
    <property type="entry name" value="RhoGAP_dom"/>
</dbReference>
<dbReference type="Proteomes" id="UP001378592">
    <property type="component" value="Unassembled WGS sequence"/>
</dbReference>
<evidence type="ECO:0000259" key="4">
    <source>
        <dbReference type="PROSITE" id="PS50020"/>
    </source>
</evidence>
<feature type="compositionally biased region" description="Low complexity" evidence="2">
    <location>
        <begin position="198"/>
        <end position="214"/>
    </location>
</feature>
<keyword evidence="1" id="KW-0343">GTPase activation</keyword>
<feature type="compositionally biased region" description="Low complexity" evidence="2">
    <location>
        <begin position="117"/>
        <end position="131"/>
    </location>
</feature>
<evidence type="ECO:0000259" key="5">
    <source>
        <dbReference type="PROSITE" id="PS50238"/>
    </source>
</evidence>
<dbReference type="PROSITE" id="PS50020">
    <property type="entry name" value="WW_DOMAIN_2"/>
    <property type="match status" value="1"/>
</dbReference>
<organism evidence="6 7">
    <name type="scientific">Gryllus longicercus</name>
    <dbReference type="NCBI Taxonomy" id="2509291"/>
    <lineage>
        <taxon>Eukaryota</taxon>
        <taxon>Metazoa</taxon>
        <taxon>Ecdysozoa</taxon>
        <taxon>Arthropoda</taxon>
        <taxon>Hexapoda</taxon>
        <taxon>Insecta</taxon>
        <taxon>Pterygota</taxon>
        <taxon>Neoptera</taxon>
        <taxon>Polyneoptera</taxon>
        <taxon>Orthoptera</taxon>
        <taxon>Ensifera</taxon>
        <taxon>Gryllidea</taxon>
        <taxon>Grylloidea</taxon>
        <taxon>Gryllidae</taxon>
        <taxon>Gryllinae</taxon>
        <taxon>Gryllus</taxon>
    </lineage>
</organism>
<dbReference type="Gene3D" id="1.10.555.10">
    <property type="entry name" value="Rho GTPase activation protein"/>
    <property type="match status" value="1"/>
</dbReference>
<dbReference type="PROSITE" id="PS50238">
    <property type="entry name" value="RHOGAP"/>
    <property type="match status" value="1"/>
</dbReference>
<feature type="domain" description="PH" evidence="3">
    <location>
        <begin position="635"/>
        <end position="742"/>
    </location>
</feature>
<feature type="domain" description="WW" evidence="4">
    <location>
        <begin position="540"/>
        <end position="567"/>
    </location>
</feature>
<evidence type="ECO:0000313" key="7">
    <source>
        <dbReference type="Proteomes" id="UP001378592"/>
    </source>
</evidence>
<dbReference type="InterPro" id="IPR001202">
    <property type="entry name" value="WW_dom"/>
</dbReference>
<reference evidence="6 7" key="1">
    <citation type="submission" date="2024-03" db="EMBL/GenBank/DDBJ databases">
        <title>The genome assembly and annotation of the cricket Gryllus longicercus Weissman &amp; Gray.</title>
        <authorList>
            <person name="Szrajer S."/>
            <person name="Gray D."/>
            <person name="Ylla G."/>
        </authorList>
    </citation>
    <scope>NUCLEOTIDE SEQUENCE [LARGE SCALE GENOMIC DNA]</scope>
    <source>
        <strain evidence="6">DAG 2021-001</strain>
        <tissue evidence="6">Whole body minus gut</tissue>
    </source>
</reference>
<dbReference type="InterPro" id="IPR001849">
    <property type="entry name" value="PH_domain"/>
</dbReference>
<accession>A0AAN9V5Y9</accession>
<name>A0AAN9V5Y9_9ORTH</name>
<feature type="compositionally biased region" description="Pro residues" evidence="2">
    <location>
        <begin position="16"/>
        <end position="25"/>
    </location>
</feature>
<dbReference type="Gene3D" id="2.20.70.10">
    <property type="match status" value="1"/>
</dbReference>
<gene>
    <name evidence="6" type="ORF">R5R35_014530</name>
</gene>
<dbReference type="InterPro" id="IPR008936">
    <property type="entry name" value="Rho_GTPase_activation_prot"/>
</dbReference>
<dbReference type="Pfam" id="PF00169">
    <property type="entry name" value="PH"/>
    <property type="match status" value="1"/>
</dbReference>
<dbReference type="PANTHER" id="PTHR23176:SF129">
    <property type="entry name" value="RHO GTPASE ACTIVATING PROTEIN AT 16F, ISOFORM E-RELATED"/>
    <property type="match status" value="1"/>
</dbReference>
<dbReference type="FunFam" id="1.10.555.10:FF:000071">
    <property type="entry name" value="Rho GTPase activating protein 27"/>
    <property type="match status" value="1"/>
</dbReference>
<feature type="region of interest" description="Disordered" evidence="2">
    <location>
        <begin position="1"/>
        <end position="25"/>
    </location>
</feature>
<feature type="region of interest" description="Disordered" evidence="2">
    <location>
        <begin position="46"/>
        <end position="226"/>
    </location>
</feature>
<dbReference type="InterPro" id="IPR050729">
    <property type="entry name" value="Rho-GAP"/>
</dbReference>
<dbReference type="EMBL" id="JAZDUA010000653">
    <property type="protein sequence ID" value="KAK7790218.1"/>
    <property type="molecule type" value="Genomic_DNA"/>
</dbReference>
<dbReference type="InterPro" id="IPR011993">
    <property type="entry name" value="PH-like_dom_sf"/>
</dbReference>
<dbReference type="SUPFAM" id="SSF48350">
    <property type="entry name" value="GTPase activation domain, GAP"/>
    <property type="match status" value="1"/>
</dbReference>
<dbReference type="PANTHER" id="PTHR23176">
    <property type="entry name" value="RHO/RAC/CDC GTPASE-ACTIVATING PROTEIN"/>
    <property type="match status" value="1"/>
</dbReference>
<evidence type="ECO:0000256" key="1">
    <source>
        <dbReference type="ARBA" id="ARBA00022468"/>
    </source>
</evidence>
<proteinExistence type="predicted"/>
<evidence type="ECO:0000313" key="6">
    <source>
        <dbReference type="EMBL" id="KAK7790218.1"/>
    </source>
</evidence>
<feature type="compositionally biased region" description="Pro residues" evidence="2">
    <location>
        <begin position="185"/>
        <end position="197"/>
    </location>
</feature>
<evidence type="ECO:0000256" key="2">
    <source>
        <dbReference type="SAM" id="MobiDB-lite"/>
    </source>
</evidence>
<feature type="region of interest" description="Disordered" evidence="2">
    <location>
        <begin position="582"/>
        <end position="619"/>
    </location>
</feature>
<dbReference type="AlphaFoldDB" id="A0AAN9V5Y9"/>
<dbReference type="PRINTS" id="PR01217">
    <property type="entry name" value="PRICHEXTENSN"/>
</dbReference>